<dbReference type="Proteomes" id="UP001148737">
    <property type="component" value="Unassembled WGS sequence"/>
</dbReference>
<comment type="caution">
    <text evidence="1">The sequence shown here is derived from an EMBL/GenBank/DDBJ whole genome shotgun (WGS) entry which is preliminary data.</text>
</comment>
<keyword evidence="2" id="KW-1185">Reference proteome</keyword>
<organism evidence="1 2">
    <name type="scientific">Lecanicillium saksenae</name>
    <dbReference type="NCBI Taxonomy" id="468837"/>
    <lineage>
        <taxon>Eukaryota</taxon>
        <taxon>Fungi</taxon>
        <taxon>Dikarya</taxon>
        <taxon>Ascomycota</taxon>
        <taxon>Pezizomycotina</taxon>
        <taxon>Sordariomycetes</taxon>
        <taxon>Hypocreomycetidae</taxon>
        <taxon>Hypocreales</taxon>
        <taxon>Cordycipitaceae</taxon>
        <taxon>Lecanicillium</taxon>
    </lineage>
</organism>
<evidence type="ECO:0000313" key="2">
    <source>
        <dbReference type="Proteomes" id="UP001148737"/>
    </source>
</evidence>
<name>A0ACC1R5R5_9HYPO</name>
<gene>
    <name evidence="1" type="ORF">NLG97_g796</name>
</gene>
<accession>A0ACC1R5R5</accession>
<reference evidence="1" key="1">
    <citation type="submission" date="2022-07" db="EMBL/GenBank/DDBJ databases">
        <title>Genome Sequence of Lecanicillium saksenae.</title>
        <authorList>
            <person name="Buettner E."/>
        </authorList>
    </citation>
    <scope>NUCLEOTIDE SEQUENCE</scope>
    <source>
        <strain evidence="1">VT-O1</strain>
    </source>
</reference>
<proteinExistence type="predicted"/>
<sequence length="296" mass="33171">MIRGLPAVVSTYRTKGVEAVVPKAYLVDIPAIANTQVFEDFQDQLALRDIVLSHAHDVEQSTELAMRLGSVLGSWVRYLHIWGAQDSCPGKSRGGKLQEKHSVQESSFDFYYGNPLQKSAAFPDILGECEDMFLQIKQQAAADVALWPSKEGFGMIHGDLSTKNVLIQAEAELRRQKPRLVIIDWELAQLNSQLRDIAQLLADLFLLQYFEGAELAVSVMQGFLQGSHCSQPEELASLSVHVGLHLLLFDITLPGPYPMDRINHLVSLARDLVVAGWERDHQKLQLNEFWALLRTV</sequence>
<protein>
    <submittedName>
        <fullName evidence="1">Uncharacterized protein</fullName>
    </submittedName>
</protein>
<dbReference type="EMBL" id="JANAKD010000031">
    <property type="protein sequence ID" value="KAJ3498850.1"/>
    <property type="molecule type" value="Genomic_DNA"/>
</dbReference>
<evidence type="ECO:0000313" key="1">
    <source>
        <dbReference type="EMBL" id="KAJ3498850.1"/>
    </source>
</evidence>